<dbReference type="AlphaFoldDB" id="A0A2P2PCV2"/>
<reference evidence="1" key="1">
    <citation type="submission" date="2018-02" db="EMBL/GenBank/DDBJ databases">
        <title>Rhizophora mucronata_Transcriptome.</title>
        <authorList>
            <person name="Meera S.P."/>
            <person name="Sreeshan A."/>
            <person name="Augustine A."/>
        </authorList>
    </citation>
    <scope>NUCLEOTIDE SEQUENCE</scope>
    <source>
        <tissue evidence="1">Leaf</tissue>
    </source>
</reference>
<proteinExistence type="predicted"/>
<sequence length="28" mass="3396">MHKIRQVNKAHIPNMCEPAVKVRVHRFR</sequence>
<dbReference type="EMBL" id="GGEC01072025">
    <property type="protein sequence ID" value="MBX52509.1"/>
    <property type="molecule type" value="Transcribed_RNA"/>
</dbReference>
<accession>A0A2P2PCV2</accession>
<protein>
    <submittedName>
        <fullName evidence="1">Uncharacterized protein</fullName>
    </submittedName>
</protein>
<name>A0A2P2PCV2_RHIMU</name>
<evidence type="ECO:0000313" key="1">
    <source>
        <dbReference type="EMBL" id="MBX52509.1"/>
    </source>
</evidence>
<organism evidence="1">
    <name type="scientific">Rhizophora mucronata</name>
    <name type="common">Asiatic mangrove</name>
    <dbReference type="NCBI Taxonomy" id="61149"/>
    <lineage>
        <taxon>Eukaryota</taxon>
        <taxon>Viridiplantae</taxon>
        <taxon>Streptophyta</taxon>
        <taxon>Embryophyta</taxon>
        <taxon>Tracheophyta</taxon>
        <taxon>Spermatophyta</taxon>
        <taxon>Magnoliopsida</taxon>
        <taxon>eudicotyledons</taxon>
        <taxon>Gunneridae</taxon>
        <taxon>Pentapetalae</taxon>
        <taxon>rosids</taxon>
        <taxon>fabids</taxon>
        <taxon>Malpighiales</taxon>
        <taxon>Rhizophoraceae</taxon>
        <taxon>Rhizophora</taxon>
    </lineage>
</organism>